<evidence type="ECO:0000256" key="9">
    <source>
        <dbReference type="ARBA" id="ARBA00022840"/>
    </source>
</evidence>
<keyword evidence="10" id="KW-0460">Magnesium</keyword>
<dbReference type="NCBIfam" id="TIGR01525">
    <property type="entry name" value="ATPase-IB_hvy"/>
    <property type="match status" value="1"/>
</dbReference>
<dbReference type="Pfam" id="PF00702">
    <property type="entry name" value="Hydrolase"/>
    <property type="match status" value="1"/>
</dbReference>
<keyword evidence="13" id="KW-0406">Ion transport</keyword>
<evidence type="ECO:0000256" key="1">
    <source>
        <dbReference type="ARBA" id="ARBA00004651"/>
    </source>
</evidence>
<evidence type="ECO:0000256" key="3">
    <source>
        <dbReference type="ARBA" id="ARBA00022448"/>
    </source>
</evidence>
<name>A0ABU6CUG0_9GAMM</name>
<dbReference type="Gene3D" id="3.40.1110.10">
    <property type="entry name" value="Calcium-transporting ATPase, cytoplasmic domain N"/>
    <property type="match status" value="1"/>
</dbReference>
<evidence type="ECO:0000256" key="2">
    <source>
        <dbReference type="ARBA" id="ARBA00006024"/>
    </source>
</evidence>
<dbReference type="EMBL" id="JAYMYJ010000015">
    <property type="protein sequence ID" value="MEB4589717.1"/>
    <property type="molecule type" value="Genomic_DNA"/>
</dbReference>
<feature type="domain" description="P-type ATPase A" evidence="16">
    <location>
        <begin position="189"/>
        <end position="286"/>
    </location>
</feature>
<keyword evidence="12 15" id="KW-1133">Transmembrane helix</keyword>
<dbReference type="PROSITE" id="PS01229">
    <property type="entry name" value="COF_2"/>
    <property type="match status" value="1"/>
</dbReference>
<comment type="similarity">
    <text evidence="2 15">Belongs to the cation transport ATPase (P-type) (TC 3.A.3) family. Type IB subfamily.</text>
</comment>
<dbReference type="InterPro" id="IPR036412">
    <property type="entry name" value="HAD-like_sf"/>
</dbReference>
<dbReference type="PRINTS" id="PR00119">
    <property type="entry name" value="CATATPASE"/>
</dbReference>
<dbReference type="Gene3D" id="3.40.50.1000">
    <property type="entry name" value="HAD superfamily/HAD-like"/>
    <property type="match status" value="1"/>
</dbReference>
<dbReference type="SUPFAM" id="SSF56784">
    <property type="entry name" value="HAD-like"/>
    <property type="match status" value="1"/>
</dbReference>
<keyword evidence="3" id="KW-0813">Transport</keyword>
<dbReference type="PANTHER" id="PTHR43520:SF5">
    <property type="entry name" value="CATION-TRANSPORTING P-TYPE ATPASE-RELATED"/>
    <property type="match status" value="1"/>
</dbReference>
<keyword evidence="11" id="KW-1278">Translocase</keyword>
<evidence type="ECO:0000256" key="7">
    <source>
        <dbReference type="ARBA" id="ARBA00022723"/>
    </source>
</evidence>
<dbReference type="InterPro" id="IPR023299">
    <property type="entry name" value="ATPase_P-typ_cyto_dom_N"/>
</dbReference>
<keyword evidence="7 15" id="KW-0479">Metal-binding</keyword>
<evidence type="ECO:0000256" key="15">
    <source>
        <dbReference type="RuleBase" id="RU362081"/>
    </source>
</evidence>
<evidence type="ECO:0000256" key="12">
    <source>
        <dbReference type="ARBA" id="ARBA00022989"/>
    </source>
</evidence>
<dbReference type="SUPFAM" id="SSF81653">
    <property type="entry name" value="Calcium ATPase, transduction domain A"/>
    <property type="match status" value="1"/>
</dbReference>
<sequence length="701" mass="75798">MLIEFTVAGGSLALWRKLRKKSAKTLPSVPSPQPEDNKPNKLQQTAQVFQDLKSALVGNERQELQNSLDPNLQGMDEVQKRRNGRNMLFSIGAVGLAVLGTTSPVFYLLGSAAVIYLGRHVYQQVWRDVKQGHLVSVYLVSSILVLGMIATGQLLYSALAAVLSGAMVRLIKKAEDNSQKQLINIFSGHPKQVWVEKDGAELEVAFDSIRKGDVVIVQAGEVIPVDGVIQAGSANIDQHILTGESQPVDRGVGESVFAATLVLAGRISILVETAGDETVAANIGNVLNNTKTYKDHLMLRGKKIADSMLPLELTASAITLGLLGPLPAIAVLWSGLGYRMIMLGPISVLNYLQILSRRGILVKDGRVLESLHNVNTVVFDKTGTLTEEQPTIGAVHLLADYDESQVLHFAASAEHRQTHPVARAIIGKAQSLGVVPSVPDDASYEVGYGIKVHLGQQTVRVGSIRFMQREGLPMPEQLEGLQQQAEEQGYSLIYIGVDNVVAGVLEMQPSIRPEAHQLIQHLKKRGISTYIISGDHEKPTRTIAQKLGVDHYFAETLPENKAELVKQLRDEGKFVCFIGDGINDAIALKSAHISISLKGASSAATDTAQIIFMDGTLAPLERLFAFTDEFERTMSRNMIISLAPGIINIGGIYLLHFGVAASMGLFYGGTTVGLANAIHPLIKHQDKGAATAKGQIENNKN</sequence>
<feature type="transmembrane region" description="Helical" evidence="15">
    <location>
        <begin position="308"/>
        <end position="330"/>
    </location>
</feature>
<dbReference type="Pfam" id="PF00122">
    <property type="entry name" value="E1-E2_ATPase"/>
    <property type="match status" value="1"/>
</dbReference>
<evidence type="ECO:0000313" key="18">
    <source>
        <dbReference type="Proteomes" id="UP001308005"/>
    </source>
</evidence>
<reference evidence="18" key="1">
    <citation type="submission" date="2023-07" db="EMBL/GenBank/DDBJ databases">
        <title>The carbon used by Thiothrix.</title>
        <authorList>
            <person name="Chen L."/>
        </authorList>
    </citation>
    <scope>NUCLEOTIDE SEQUENCE [LARGE SCALE GENOMIC DNA]</scope>
</reference>
<evidence type="ECO:0000256" key="11">
    <source>
        <dbReference type="ARBA" id="ARBA00022967"/>
    </source>
</evidence>
<feature type="transmembrane region" description="Helical" evidence="15">
    <location>
        <begin position="642"/>
        <end position="667"/>
    </location>
</feature>
<dbReference type="Gene3D" id="2.70.150.10">
    <property type="entry name" value="Calcium-transporting ATPase, cytoplasmic transduction domain A"/>
    <property type="match status" value="1"/>
</dbReference>
<dbReference type="PROSITE" id="PS00154">
    <property type="entry name" value="ATPASE_E1_E2"/>
    <property type="match status" value="1"/>
</dbReference>
<keyword evidence="6 15" id="KW-0812">Transmembrane</keyword>
<dbReference type="InterPro" id="IPR059000">
    <property type="entry name" value="ATPase_P-type_domA"/>
</dbReference>
<dbReference type="Proteomes" id="UP001308005">
    <property type="component" value="Unassembled WGS sequence"/>
</dbReference>
<evidence type="ECO:0000256" key="10">
    <source>
        <dbReference type="ARBA" id="ARBA00022842"/>
    </source>
</evidence>
<evidence type="ECO:0000256" key="8">
    <source>
        <dbReference type="ARBA" id="ARBA00022741"/>
    </source>
</evidence>
<organism evidence="17 18">
    <name type="scientific">Candidatus Thiothrix phosphatis</name>
    <dbReference type="NCBI Taxonomy" id="3112415"/>
    <lineage>
        <taxon>Bacteria</taxon>
        <taxon>Pseudomonadati</taxon>
        <taxon>Pseudomonadota</taxon>
        <taxon>Gammaproteobacteria</taxon>
        <taxon>Thiotrichales</taxon>
        <taxon>Thiotrichaceae</taxon>
        <taxon>Thiothrix</taxon>
    </lineage>
</organism>
<evidence type="ECO:0000256" key="4">
    <source>
        <dbReference type="ARBA" id="ARBA00022475"/>
    </source>
</evidence>
<dbReference type="InterPro" id="IPR018303">
    <property type="entry name" value="ATPase_P-typ_P_site"/>
</dbReference>
<dbReference type="NCBIfam" id="TIGR01494">
    <property type="entry name" value="ATPase_P-type"/>
    <property type="match status" value="1"/>
</dbReference>
<evidence type="ECO:0000256" key="13">
    <source>
        <dbReference type="ARBA" id="ARBA00023065"/>
    </source>
</evidence>
<comment type="subcellular location">
    <subcellularLocation>
        <location evidence="1">Cell membrane</location>
        <topology evidence="1">Multi-pass membrane protein</topology>
    </subcellularLocation>
</comment>
<evidence type="ECO:0000256" key="6">
    <source>
        <dbReference type="ARBA" id="ARBA00022692"/>
    </source>
</evidence>
<dbReference type="RefSeq" id="WP_324692914.1">
    <property type="nucleotide sequence ID" value="NZ_JAYMYJ010000015.1"/>
</dbReference>
<accession>A0ABU6CUG0</accession>
<dbReference type="PANTHER" id="PTHR43520">
    <property type="entry name" value="ATP7, ISOFORM B"/>
    <property type="match status" value="1"/>
</dbReference>
<protein>
    <submittedName>
        <fullName evidence="17">Heavy metal translocating P-type ATPase</fullName>
    </submittedName>
</protein>
<proteinExistence type="inferred from homology"/>
<keyword evidence="4 15" id="KW-1003">Cell membrane</keyword>
<feature type="transmembrane region" description="Helical" evidence="15">
    <location>
        <begin position="88"/>
        <end position="117"/>
    </location>
</feature>
<evidence type="ECO:0000259" key="16">
    <source>
        <dbReference type="Pfam" id="PF00122"/>
    </source>
</evidence>
<dbReference type="SFLD" id="SFLDS00003">
    <property type="entry name" value="Haloacid_Dehalogenase"/>
    <property type="match status" value="1"/>
</dbReference>
<keyword evidence="9 15" id="KW-0067">ATP-binding</keyword>
<comment type="caution">
    <text evidence="17">The sequence shown here is derived from an EMBL/GenBank/DDBJ whole genome shotgun (WGS) entry which is preliminary data.</text>
</comment>
<evidence type="ECO:0000313" key="17">
    <source>
        <dbReference type="EMBL" id="MEB4589717.1"/>
    </source>
</evidence>
<dbReference type="InterPro" id="IPR001757">
    <property type="entry name" value="P_typ_ATPase"/>
</dbReference>
<dbReference type="InterPro" id="IPR027256">
    <property type="entry name" value="P-typ_ATPase_IB"/>
</dbReference>
<keyword evidence="14 15" id="KW-0472">Membrane</keyword>
<evidence type="ECO:0000256" key="14">
    <source>
        <dbReference type="ARBA" id="ARBA00023136"/>
    </source>
</evidence>
<dbReference type="InterPro" id="IPR044492">
    <property type="entry name" value="P_typ_ATPase_HD_dom"/>
</dbReference>
<keyword evidence="8 15" id="KW-0547">Nucleotide-binding</keyword>
<dbReference type="SFLD" id="SFLDF00027">
    <property type="entry name" value="p-type_atpase"/>
    <property type="match status" value="1"/>
</dbReference>
<dbReference type="InterPro" id="IPR023214">
    <property type="entry name" value="HAD_sf"/>
</dbReference>
<reference evidence="17 18" key="2">
    <citation type="submission" date="2024-01" db="EMBL/GenBank/DDBJ databases">
        <authorList>
            <person name="Xie X."/>
        </authorList>
    </citation>
    <scope>NUCLEOTIDE SEQUENCE [LARGE SCALE GENOMIC DNA]</scope>
    <source>
        <strain evidence="17">SCUT-1</strain>
    </source>
</reference>
<dbReference type="SFLD" id="SFLDG00002">
    <property type="entry name" value="C1.7:_P-type_atpase_like"/>
    <property type="match status" value="1"/>
</dbReference>
<feature type="transmembrane region" description="Helical" evidence="15">
    <location>
        <begin position="137"/>
        <end position="163"/>
    </location>
</feature>
<keyword evidence="18" id="KW-1185">Reference proteome</keyword>
<gene>
    <name evidence="17" type="ORF">VSS37_01870</name>
</gene>
<keyword evidence="5" id="KW-0597">Phosphoprotein</keyword>
<dbReference type="InterPro" id="IPR008250">
    <property type="entry name" value="ATPase_P-typ_transduc_dom_A_sf"/>
</dbReference>
<evidence type="ECO:0000256" key="5">
    <source>
        <dbReference type="ARBA" id="ARBA00022553"/>
    </source>
</evidence>